<dbReference type="AlphaFoldDB" id="A0A1H8H6Z1"/>
<keyword evidence="3" id="KW-1185">Reference proteome</keyword>
<evidence type="ECO:0000313" key="3">
    <source>
        <dbReference type="Proteomes" id="UP000199206"/>
    </source>
</evidence>
<evidence type="ECO:0000256" key="1">
    <source>
        <dbReference type="SAM" id="Phobius"/>
    </source>
</evidence>
<keyword evidence="1" id="KW-0812">Transmembrane</keyword>
<reference evidence="3" key="1">
    <citation type="submission" date="2016-10" db="EMBL/GenBank/DDBJ databases">
        <authorList>
            <person name="Varghese N."/>
            <person name="Submissions S."/>
        </authorList>
    </citation>
    <scope>NUCLEOTIDE SEQUENCE [LARGE SCALE GENOMIC DNA]</scope>
    <source>
        <strain evidence="3">S6-262</strain>
    </source>
</reference>
<dbReference type="EMBL" id="FOCF01000008">
    <property type="protein sequence ID" value="SEN51308.1"/>
    <property type="molecule type" value="Genomic_DNA"/>
</dbReference>
<name>A0A1H8H6Z1_9SPHN</name>
<feature type="transmembrane region" description="Helical" evidence="1">
    <location>
        <begin position="12"/>
        <end position="34"/>
    </location>
</feature>
<proteinExistence type="predicted"/>
<keyword evidence="1" id="KW-0472">Membrane</keyword>
<accession>A0A1H8H6Z1</accession>
<keyword evidence="1" id="KW-1133">Transmembrane helix</keyword>
<evidence type="ECO:0000313" key="2">
    <source>
        <dbReference type="EMBL" id="SEN51308.1"/>
    </source>
</evidence>
<dbReference type="Proteomes" id="UP000199206">
    <property type="component" value="Unassembled WGS sequence"/>
</dbReference>
<sequence>MAMQVLIDALSAVMATVSLSLIAANVFVIVATIFHRRRVAMHLLAHFARVIALLRLSDGTAPSRPYRRW</sequence>
<protein>
    <submittedName>
        <fullName evidence="2">Uncharacterized protein</fullName>
    </submittedName>
</protein>
<gene>
    <name evidence="2" type="ORF">SAMN05192583_2935</name>
</gene>
<organism evidence="2 3">
    <name type="scientific">Sphingomonas gellani</name>
    <dbReference type="NCBI Taxonomy" id="1166340"/>
    <lineage>
        <taxon>Bacteria</taxon>
        <taxon>Pseudomonadati</taxon>
        <taxon>Pseudomonadota</taxon>
        <taxon>Alphaproteobacteria</taxon>
        <taxon>Sphingomonadales</taxon>
        <taxon>Sphingomonadaceae</taxon>
        <taxon>Sphingomonas</taxon>
    </lineage>
</organism>